<gene>
    <name evidence="1" type="ORF">C8U37_101205</name>
</gene>
<protein>
    <submittedName>
        <fullName evidence="1">Uncharacterized protein</fullName>
    </submittedName>
</protein>
<evidence type="ECO:0000313" key="1">
    <source>
        <dbReference type="EMBL" id="PTQ86364.1"/>
    </source>
</evidence>
<name>A0A2T5IRB8_9LACT</name>
<comment type="caution">
    <text evidence="1">The sequence shown here is derived from an EMBL/GenBank/DDBJ whole genome shotgun (WGS) entry which is preliminary data.</text>
</comment>
<dbReference type="Proteomes" id="UP000244161">
    <property type="component" value="Unassembled WGS sequence"/>
</dbReference>
<proteinExistence type="predicted"/>
<dbReference type="RefSeq" id="WP_108031434.1">
    <property type="nucleotide sequence ID" value="NZ_QAOM01000001.1"/>
</dbReference>
<reference evidence="1 2" key="1">
    <citation type="submission" date="2018-04" db="EMBL/GenBank/DDBJ databases">
        <title>Genomic Encyclopedia of Archaeal and Bacterial Type Strains, Phase II (KMG-II): from individual species to whole genera.</title>
        <authorList>
            <person name="Goeker M."/>
        </authorList>
    </citation>
    <scope>NUCLEOTIDE SEQUENCE [LARGE SCALE GENOMIC DNA]</scope>
    <source>
        <strain evidence="1 2">DSM 18806</strain>
    </source>
</reference>
<accession>A0A2T5IRB8</accession>
<dbReference type="AlphaFoldDB" id="A0A2T5IRB8"/>
<organism evidence="1 2">
    <name type="scientific">Trichococcus patagoniensis</name>
    <dbReference type="NCBI Taxonomy" id="382641"/>
    <lineage>
        <taxon>Bacteria</taxon>
        <taxon>Bacillati</taxon>
        <taxon>Bacillota</taxon>
        <taxon>Bacilli</taxon>
        <taxon>Lactobacillales</taxon>
        <taxon>Carnobacteriaceae</taxon>
        <taxon>Trichococcus</taxon>
    </lineage>
</organism>
<evidence type="ECO:0000313" key="2">
    <source>
        <dbReference type="Proteomes" id="UP000244161"/>
    </source>
</evidence>
<sequence length="141" mass="15882">MSDEINSRKSIDSSKMNDFKFDLPHLNNTFNFHDIGLISNPTYALIEKQEEANALLGRIVENTSVLKELVEINRKTQLNTEELTYVMRAIYKVAKAKDKEESNAFFTQALKAINDSGEAVSNIANLTSLLMGIYSTVNTLF</sequence>
<keyword evidence="2" id="KW-1185">Reference proteome</keyword>
<dbReference type="EMBL" id="QAOM01000001">
    <property type="protein sequence ID" value="PTQ86364.1"/>
    <property type="molecule type" value="Genomic_DNA"/>
</dbReference>